<gene>
    <name evidence="3" type="ORF">SeLEV6574_g07919</name>
    <name evidence="4" type="ORF">SeMB42_g06503</name>
</gene>
<evidence type="ECO:0000313" key="4">
    <source>
        <dbReference type="EMBL" id="TPX39047.1"/>
    </source>
</evidence>
<feature type="transmembrane region" description="Helical" evidence="1">
    <location>
        <begin position="107"/>
        <end position="136"/>
    </location>
</feature>
<reference evidence="5 6" key="1">
    <citation type="journal article" date="2019" name="Sci. Rep.">
        <title>Comparative genomics of chytrid fungi reveal insights into the obligate biotrophic and pathogenic lifestyle of Synchytrium endobioticum.</title>
        <authorList>
            <person name="van de Vossenberg B.T.L.H."/>
            <person name="Warris S."/>
            <person name="Nguyen H.D.T."/>
            <person name="van Gent-Pelzer M.P.E."/>
            <person name="Joly D.L."/>
            <person name="van de Geest H.C."/>
            <person name="Bonants P.J.M."/>
            <person name="Smith D.S."/>
            <person name="Levesque C.A."/>
            <person name="van der Lee T.A.J."/>
        </authorList>
    </citation>
    <scope>NUCLEOTIDE SEQUENCE [LARGE SCALE GENOMIC DNA]</scope>
    <source>
        <strain evidence="3 6">LEV6574</strain>
        <strain evidence="4 5">MB42</strain>
    </source>
</reference>
<organism evidence="3 6">
    <name type="scientific">Synchytrium endobioticum</name>
    <dbReference type="NCBI Taxonomy" id="286115"/>
    <lineage>
        <taxon>Eukaryota</taxon>
        <taxon>Fungi</taxon>
        <taxon>Fungi incertae sedis</taxon>
        <taxon>Chytridiomycota</taxon>
        <taxon>Chytridiomycota incertae sedis</taxon>
        <taxon>Chytridiomycetes</taxon>
        <taxon>Synchytriales</taxon>
        <taxon>Synchytriaceae</taxon>
        <taxon>Synchytrium</taxon>
    </lineage>
</organism>
<proteinExistence type="predicted"/>
<keyword evidence="1" id="KW-0812">Transmembrane</keyword>
<evidence type="ECO:0000256" key="1">
    <source>
        <dbReference type="SAM" id="Phobius"/>
    </source>
</evidence>
<dbReference type="Proteomes" id="UP000320475">
    <property type="component" value="Unassembled WGS sequence"/>
</dbReference>
<keyword evidence="2" id="KW-0732">Signal</keyword>
<feature type="transmembrane region" description="Helical" evidence="1">
    <location>
        <begin position="76"/>
        <end position="95"/>
    </location>
</feature>
<keyword evidence="1" id="KW-0472">Membrane</keyword>
<name>A0A507CCI5_9FUNG</name>
<dbReference type="VEuPathDB" id="FungiDB:SeMB42_g06503"/>
<evidence type="ECO:0000313" key="3">
    <source>
        <dbReference type="EMBL" id="TPX37332.1"/>
    </source>
</evidence>
<feature type="chain" id="PRO_5036363023" evidence="2">
    <location>
        <begin position="23"/>
        <end position="234"/>
    </location>
</feature>
<evidence type="ECO:0000256" key="2">
    <source>
        <dbReference type="SAM" id="SignalP"/>
    </source>
</evidence>
<evidence type="ECO:0000313" key="6">
    <source>
        <dbReference type="Proteomes" id="UP000320475"/>
    </source>
</evidence>
<keyword evidence="1" id="KW-1133">Transmembrane helix</keyword>
<comment type="caution">
    <text evidence="3">The sequence shown here is derived from an EMBL/GenBank/DDBJ whole genome shotgun (WGS) entry which is preliminary data.</text>
</comment>
<feature type="signal peptide" evidence="2">
    <location>
        <begin position="1"/>
        <end position="22"/>
    </location>
</feature>
<protein>
    <submittedName>
        <fullName evidence="3">Uncharacterized protein</fullName>
    </submittedName>
</protein>
<dbReference type="EMBL" id="QEAN01000370">
    <property type="protein sequence ID" value="TPX39047.1"/>
    <property type="molecule type" value="Genomic_DNA"/>
</dbReference>
<dbReference type="AlphaFoldDB" id="A0A507CCI5"/>
<accession>A0A507CCI5</accession>
<keyword evidence="5" id="KW-1185">Reference proteome</keyword>
<dbReference type="EMBL" id="QEAM01000653">
    <property type="protein sequence ID" value="TPX37332.1"/>
    <property type="molecule type" value="Genomic_DNA"/>
</dbReference>
<sequence length="234" mass="25436">MKTAYPLVFILTLVTLTAWAQALESQHGRLVRRGNDASRSLGNVNADMENGVDIYGHGRGVTDLCQSEEELGTPKLIMGSLFIFASATSVFLYAAQLISCCREDLSAVGLTALAVTGLLSPLLLVGFTLIFIAHIMSTRPKWGQKSAMGIHRSVVGARRRVSVPGSHRVPPCETFRDRGPSRLRNVVDASSGLDKRPLLESGSALRNDHTYLQETSHQGHFLGPIQHGDRPHAQ</sequence>
<dbReference type="Proteomes" id="UP000317494">
    <property type="component" value="Unassembled WGS sequence"/>
</dbReference>
<evidence type="ECO:0000313" key="5">
    <source>
        <dbReference type="Proteomes" id="UP000317494"/>
    </source>
</evidence>